<dbReference type="STRING" id="29655.A0A0K9PKH7"/>
<evidence type="ECO:0000259" key="9">
    <source>
        <dbReference type="PROSITE" id="PS50893"/>
    </source>
</evidence>
<dbReference type="GO" id="GO:0016887">
    <property type="term" value="F:ATP hydrolysis activity"/>
    <property type="evidence" value="ECO:0007669"/>
    <property type="project" value="InterPro"/>
</dbReference>
<name>A0A0K9PKH7_ZOSMR</name>
<keyword evidence="3 8" id="KW-0812">Transmembrane</keyword>
<accession>A0A0K9PKH7</accession>
<dbReference type="Proteomes" id="UP000036987">
    <property type="component" value="Unassembled WGS sequence"/>
</dbReference>
<dbReference type="Gene3D" id="3.40.50.300">
    <property type="entry name" value="P-loop containing nucleotide triphosphate hydrolases"/>
    <property type="match status" value="1"/>
</dbReference>
<dbReference type="PANTHER" id="PTHR19229:SF154">
    <property type="entry name" value="ABC TRANSPORTER A FAMILY MEMBER 3-RELATED"/>
    <property type="match status" value="1"/>
</dbReference>
<evidence type="ECO:0000256" key="1">
    <source>
        <dbReference type="ARBA" id="ARBA00004141"/>
    </source>
</evidence>
<dbReference type="EMBL" id="LFYR01000766">
    <property type="protein sequence ID" value="KMZ69464.1"/>
    <property type="molecule type" value="Genomic_DNA"/>
</dbReference>
<dbReference type="GO" id="GO:0042626">
    <property type="term" value="F:ATPase-coupled transmembrane transporter activity"/>
    <property type="evidence" value="ECO:0000318"/>
    <property type="project" value="GO_Central"/>
</dbReference>
<dbReference type="Pfam" id="PF12698">
    <property type="entry name" value="ABC2_membrane_3"/>
    <property type="match status" value="1"/>
</dbReference>
<protein>
    <submittedName>
        <fullName evidence="10">ABC transporter A family member</fullName>
    </submittedName>
</protein>
<dbReference type="SUPFAM" id="SSF52540">
    <property type="entry name" value="P-loop containing nucleoside triphosphate hydrolases"/>
    <property type="match status" value="1"/>
</dbReference>
<feature type="transmembrane region" description="Helical" evidence="8">
    <location>
        <begin position="29"/>
        <end position="49"/>
    </location>
</feature>
<dbReference type="InterPro" id="IPR027417">
    <property type="entry name" value="P-loop_NTPase"/>
</dbReference>
<dbReference type="InterPro" id="IPR003593">
    <property type="entry name" value="AAA+_ATPase"/>
</dbReference>
<evidence type="ECO:0000256" key="8">
    <source>
        <dbReference type="SAM" id="Phobius"/>
    </source>
</evidence>
<sequence length="954" mass="106655">MEGSSFAAQSNALFRKNLVFQKRNIKTNFCLVLFPVLVCGLLILIQVIVDGELNGPKNKCGCRCVDETDTDTKNCEKICGIEYSTVDQVFTCAIPNPPQWPPLLQVPPLEFRAVRPPIADDFSPLATLPEKTCRQTRTCPVTVLYTGRDRVFAANVSRRFFPESNSVNVSSFDILDTISYFTLGTAVDTDLQRFFEPGFFSSPIYNIQSSCDAAGSDFDQISIPLIGTSVTQTGVECTKPQNVWSENSSIVNDVLFKGYWKSNRERSFNEIMTGYDFLNSSSQNFNVEIWYNASLRENILVGGGAPPVFLRLSRAVNTVSNAYIQTMKGSLFRILFKFTKEMPKPATKLSLDFSSLLGPIFFTWIVELLLPVFLTYLVYEKQQKLRIMMKMHGLGDGAYWIISYGYFLLISIIYVLLFVVFGSVIGLKYFTLNNRGIQFVFFFSYINLQIALAFLLATRFSHVKTAQGLAYIYVFGSGLVASFLFQIFIEDTTFSRQWVILMELIPAFSLYRGLYEFGQYAFMGNYMGTTGMTWSDLSDGENGMAEVLVIIIVEWIIFLSSAYYLDRFASSGGKFKRDFCNLFFKKNPALASTSQRSEENLTKISIELEKPDIVAERMTVENIIRDGSTNYAVVSDNLTKTYPGRDGNPKKLAVKDLSLALQLGECFGFLGPNGAGKSSFINMLIGLVSPTSGNALVRGHSILTDMNQIYTNMGVCPQHDLLWEMLTGREHLLFYGRLKNLKGSALLEAVEESLRSVNLFNGGIADKMAGKYSGGMKRRLSVAISLIGDPKVVYMDEPSTGLDPASRNNLWNAVKAAKKNRAIILTTHSMEEAEVLCDRLGIFVDGTMQCIGNAKQLRARYGGSYIFTMTTSGTEAEQQVENLVLYLSPNAQKIYQISGTQKFEIPKQDVKISDIFKSVDDAKKKFSIQAWGISDTTLEDVFIKVAKTENSINV</sequence>
<evidence type="ECO:0000313" key="11">
    <source>
        <dbReference type="Proteomes" id="UP000036987"/>
    </source>
</evidence>
<evidence type="ECO:0000256" key="3">
    <source>
        <dbReference type="ARBA" id="ARBA00022692"/>
    </source>
</evidence>
<dbReference type="GO" id="GO:0006869">
    <property type="term" value="P:lipid transport"/>
    <property type="evidence" value="ECO:0000318"/>
    <property type="project" value="GO_Central"/>
</dbReference>
<keyword evidence="7 8" id="KW-0472">Membrane</keyword>
<dbReference type="PROSITE" id="PS00211">
    <property type="entry name" value="ABC_TRANSPORTER_1"/>
    <property type="match status" value="1"/>
</dbReference>
<proteinExistence type="inferred from homology"/>
<dbReference type="InterPro" id="IPR026082">
    <property type="entry name" value="ABCA"/>
</dbReference>
<evidence type="ECO:0000256" key="7">
    <source>
        <dbReference type="ARBA" id="ARBA00023136"/>
    </source>
</evidence>
<dbReference type="OrthoDB" id="8061355at2759"/>
<dbReference type="InterPro" id="IPR013525">
    <property type="entry name" value="ABC2_TM"/>
</dbReference>
<feature type="transmembrane region" description="Helical" evidence="8">
    <location>
        <begin position="547"/>
        <end position="565"/>
    </location>
</feature>
<feature type="transmembrane region" description="Helical" evidence="8">
    <location>
        <begin position="469"/>
        <end position="489"/>
    </location>
</feature>
<dbReference type="PROSITE" id="PS50893">
    <property type="entry name" value="ABC_TRANSPORTER_2"/>
    <property type="match status" value="1"/>
</dbReference>
<keyword evidence="6 8" id="KW-1133">Transmembrane helix</keyword>
<dbReference type="CDD" id="cd03263">
    <property type="entry name" value="ABC_subfamily_A"/>
    <property type="match status" value="1"/>
</dbReference>
<dbReference type="Pfam" id="PF24526">
    <property type="entry name" value="ABCA12_C"/>
    <property type="match status" value="1"/>
</dbReference>
<reference evidence="11" key="1">
    <citation type="journal article" date="2016" name="Nature">
        <title>The genome of the seagrass Zostera marina reveals angiosperm adaptation to the sea.</title>
        <authorList>
            <person name="Olsen J.L."/>
            <person name="Rouze P."/>
            <person name="Verhelst B."/>
            <person name="Lin Y.-C."/>
            <person name="Bayer T."/>
            <person name="Collen J."/>
            <person name="Dattolo E."/>
            <person name="De Paoli E."/>
            <person name="Dittami S."/>
            <person name="Maumus F."/>
            <person name="Michel G."/>
            <person name="Kersting A."/>
            <person name="Lauritano C."/>
            <person name="Lohaus R."/>
            <person name="Toepel M."/>
            <person name="Tonon T."/>
            <person name="Vanneste K."/>
            <person name="Amirebrahimi M."/>
            <person name="Brakel J."/>
            <person name="Bostroem C."/>
            <person name="Chovatia M."/>
            <person name="Grimwood J."/>
            <person name="Jenkins J.W."/>
            <person name="Jueterbock A."/>
            <person name="Mraz A."/>
            <person name="Stam W.T."/>
            <person name="Tice H."/>
            <person name="Bornberg-Bauer E."/>
            <person name="Green P.J."/>
            <person name="Pearson G.A."/>
            <person name="Procaccini G."/>
            <person name="Duarte C.M."/>
            <person name="Schmutz J."/>
            <person name="Reusch T.B.H."/>
            <person name="Van de Peer Y."/>
        </authorList>
    </citation>
    <scope>NUCLEOTIDE SEQUENCE [LARGE SCALE GENOMIC DNA]</scope>
    <source>
        <strain evidence="11">cv. Finnish</strain>
    </source>
</reference>
<dbReference type="Pfam" id="PF00005">
    <property type="entry name" value="ABC_tran"/>
    <property type="match status" value="1"/>
</dbReference>
<comment type="subcellular location">
    <subcellularLocation>
        <location evidence="1">Membrane</location>
        <topology evidence="1">Multi-pass membrane protein</topology>
    </subcellularLocation>
</comment>
<feature type="transmembrane region" description="Helical" evidence="8">
    <location>
        <begin position="356"/>
        <end position="379"/>
    </location>
</feature>
<feature type="transmembrane region" description="Helical" evidence="8">
    <location>
        <begin position="399"/>
        <end position="425"/>
    </location>
</feature>
<dbReference type="GO" id="GO:0140359">
    <property type="term" value="F:ABC-type transporter activity"/>
    <property type="evidence" value="ECO:0007669"/>
    <property type="project" value="InterPro"/>
</dbReference>
<comment type="similarity">
    <text evidence="2">Belongs to the ABC transporter superfamily. ABCA family. CPR flippase (TC 3.A.1.211) subfamily.</text>
</comment>
<dbReference type="GO" id="GO:0016020">
    <property type="term" value="C:membrane"/>
    <property type="evidence" value="ECO:0007669"/>
    <property type="project" value="UniProtKB-SubCell"/>
</dbReference>
<dbReference type="PANTHER" id="PTHR19229">
    <property type="entry name" value="ATP-BINDING CASSETTE TRANSPORTER SUBFAMILY A ABCA"/>
    <property type="match status" value="1"/>
</dbReference>
<dbReference type="GO" id="GO:0005524">
    <property type="term" value="F:ATP binding"/>
    <property type="evidence" value="ECO:0007669"/>
    <property type="project" value="UniProtKB-KW"/>
</dbReference>
<evidence type="ECO:0000256" key="6">
    <source>
        <dbReference type="ARBA" id="ARBA00022989"/>
    </source>
</evidence>
<dbReference type="FunFam" id="3.40.50.300:FF:000633">
    <property type="entry name" value="ABC transporter A family member 7"/>
    <property type="match status" value="1"/>
</dbReference>
<feature type="domain" description="ABC transporter" evidence="9">
    <location>
        <begin position="633"/>
        <end position="870"/>
    </location>
</feature>
<keyword evidence="11" id="KW-1185">Reference proteome</keyword>
<evidence type="ECO:0000313" key="10">
    <source>
        <dbReference type="EMBL" id="KMZ69464.1"/>
    </source>
</evidence>
<keyword evidence="5" id="KW-0067">ATP-binding</keyword>
<dbReference type="InterPro" id="IPR017871">
    <property type="entry name" value="ABC_transporter-like_CS"/>
</dbReference>
<evidence type="ECO:0000256" key="4">
    <source>
        <dbReference type="ARBA" id="ARBA00022741"/>
    </source>
</evidence>
<evidence type="ECO:0000256" key="2">
    <source>
        <dbReference type="ARBA" id="ARBA00008526"/>
    </source>
</evidence>
<dbReference type="InterPro" id="IPR003439">
    <property type="entry name" value="ABC_transporter-like_ATP-bd"/>
</dbReference>
<evidence type="ECO:0000256" key="5">
    <source>
        <dbReference type="ARBA" id="ARBA00022840"/>
    </source>
</evidence>
<keyword evidence="4" id="KW-0547">Nucleotide-binding</keyword>
<gene>
    <name evidence="10" type="ORF">ZOSMA_213G00050</name>
</gene>
<dbReference type="OMA" id="TSFIEMM"/>
<dbReference type="SMART" id="SM00382">
    <property type="entry name" value="AAA"/>
    <property type="match status" value="1"/>
</dbReference>
<dbReference type="AlphaFoldDB" id="A0A0K9PKH7"/>
<dbReference type="GO" id="GO:0005319">
    <property type="term" value="F:lipid transporter activity"/>
    <property type="evidence" value="ECO:0000318"/>
    <property type="project" value="GO_Central"/>
</dbReference>
<feature type="transmembrane region" description="Helical" evidence="8">
    <location>
        <begin position="437"/>
        <end position="457"/>
    </location>
</feature>
<comment type="caution">
    <text evidence="10">The sequence shown here is derived from an EMBL/GenBank/DDBJ whole genome shotgun (WGS) entry which is preliminary data.</text>
</comment>
<organism evidence="10 11">
    <name type="scientific">Zostera marina</name>
    <name type="common">Eelgrass</name>
    <dbReference type="NCBI Taxonomy" id="29655"/>
    <lineage>
        <taxon>Eukaryota</taxon>
        <taxon>Viridiplantae</taxon>
        <taxon>Streptophyta</taxon>
        <taxon>Embryophyta</taxon>
        <taxon>Tracheophyta</taxon>
        <taxon>Spermatophyta</taxon>
        <taxon>Magnoliopsida</taxon>
        <taxon>Liliopsida</taxon>
        <taxon>Zosteraceae</taxon>
        <taxon>Zostera</taxon>
    </lineage>
</organism>